<dbReference type="GO" id="GO:0003700">
    <property type="term" value="F:DNA-binding transcription factor activity"/>
    <property type="evidence" value="ECO:0007669"/>
    <property type="project" value="InterPro"/>
</dbReference>
<evidence type="ECO:0000313" key="7">
    <source>
        <dbReference type="Proteomes" id="UP000640333"/>
    </source>
</evidence>
<dbReference type="NCBIfam" id="NF009888">
    <property type="entry name" value="PRK13348.1"/>
    <property type="match status" value="1"/>
</dbReference>
<protein>
    <submittedName>
        <fullName evidence="6">LysR family transcriptional regulator ArgP</fullName>
    </submittedName>
</protein>
<gene>
    <name evidence="6" type="ORF">IOQ59_11515</name>
</gene>
<comment type="caution">
    <text evidence="6">The sequence shown here is derived from an EMBL/GenBank/DDBJ whole genome shotgun (WGS) entry which is preliminary data.</text>
</comment>
<feature type="domain" description="HTH lysR-type" evidence="5">
    <location>
        <begin position="2"/>
        <end position="58"/>
    </location>
</feature>
<dbReference type="AlphaFoldDB" id="A0A8J7K762"/>
<accession>A0A8J7K762</accession>
<dbReference type="Proteomes" id="UP000640333">
    <property type="component" value="Unassembled WGS sequence"/>
</dbReference>
<dbReference type="Pfam" id="PF03466">
    <property type="entry name" value="LysR_substrate"/>
    <property type="match status" value="1"/>
</dbReference>
<evidence type="ECO:0000256" key="1">
    <source>
        <dbReference type="ARBA" id="ARBA00009437"/>
    </source>
</evidence>
<dbReference type="InterPro" id="IPR050176">
    <property type="entry name" value="LTTR"/>
</dbReference>
<dbReference type="PANTHER" id="PTHR30579">
    <property type="entry name" value="TRANSCRIPTIONAL REGULATOR"/>
    <property type="match status" value="1"/>
</dbReference>
<dbReference type="SUPFAM" id="SSF53850">
    <property type="entry name" value="Periplasmic binding protein-like II"/>
    <property type="match status" value="1"/>
</dbReference>
<dbReference type="PRINTS" id="PR00039">
    <property type="entry name" value="HTHLYSR"/>
</dbReference>
<keyword evidence="4" id="KW-0804">Transcription</keyword>
<dbReference type="NCBIfam" id="NF002964">
    <property type="entry name" value="PRK03635.1"/>
    <property type="match status" value="1"/>
</dbReference>
<reference evidence="6" key="1">
    <citation type="submission" date="2020-10" db="EMBL/GenBank/DDBJ databases">
        <title>Bacterium isolated from coastal waters sediment.</title>
        <authorList>
            <person name="Chen R.-J."/>
            <person name="Lu D.-C."/>
            <person name="Zhu K.-L."/>
            <person name="Du Z.-J."/>
        </authorList>
    </citation>
    <scope>NUCLEOTIDE SEQUENCE</scope>
    <source>
        <strain evidence="6">N1Y112</strain>
    </source>
</reference>
<dbReference type="PROSITE" id="PS50931">
    <property type="entry name" value="HTH_LYSR"/>
    <property type="match status" value="1"/>
</dbReference>
<dbReference type="EMBL" id="JADEYS010000010">
    <property type="protein sequence ID" value="MBE9397886.1"/>
    <property type="molecule type" value="Genomic_DNA"/>
</dbReference>
<dbReference type="InterPro" id="IPR005119">
    <property type="entry name" value="LysR_subst-bd"/>
</dbReference>
<proteinExistence type="inferred from homology"/>
<dbReference type="InterPro" id="IPR000847">
    <property type="entry name" value="LysR_HTH_N"/>
</dbReference>
<keyword evidence="2" id="KW-0805">Transcription regulation</keyword>
<dbReference type="InterPro" id="IPR036390">
    <property type="entry name" value="WH_DNA-bd_sf"/>
</dbReference>
<dbReference type="Pfam" id="PF00126">
    <property type="entry name" value="HTH_1"/>
    <property type="match status" value="1"/>
</dbReference>
<evidence type="ECO:0000256" key="2">
    <source>
        <dbReference type="ARBA" id="ARBA00023015"/>
    </source>
</evidence>
<comment type="similarity">
    <text evidence="1">Belongs to the LysR transcriptional regulatory family.</text>
</comment>
<keyword evidence="7" id="KW-1185">Reference proteome</keyword>
<name>A0A8J7K762_9GAMM</name>
<evidence type="ECO:0000256" key="4">
    <source>
        <dbReference type="ARBA" id="ARBA00023163"/>
    </source>
</evidence>
<keyword evidence="3" id="KW-0238">DNA-binding</keyword>
<dbReference type="InterPro" id="IPR017685">
    <property type="entry name" value="ArgP"/>
</dbReference>
<dbReference type="SUPFAM" id="SSF46785">
    <property type="entry name" value="Winged helix' DNA-binding domain"/>
    <property type="match status" value="1"/>
</dbReference>
<dbReference type="Gene3D" id="3.40.190.290">
    <property type="match status" value="1"/>
</dbReference>
<dbReference type="GO" id="GO:0003677">
    <property type="term" value="F:DNA binding"/>
    <property type="evidence" value="ECO:0007669"/>
    <property type="project" value="UniProtKB-KW"/>
</dbReference>
<evidence type="ECO:0000256" key="3">
    <source>
        <dbReference type="ARBA" id="ARBA00023125"/>
    </source>
</evidence>
<dbReference type="Gene3D" id="1.10.10.10">
    <property type="entry name" value="Winged helix-like DNA-binding domain superfamily/Winged helix DNA-binding domain"/>
    <property type="match status" value="1"/>
</dbReference>
<dbReference type="NCBIfam" id="TIGR03298">
    <property type="entry name" value="argP"/>
    <property type="match status" value="1"/>
</dbReference>
<dbReference type="PANTHER" id="PTHR30579:SF2">
    <property type="entry name" value="HTH-TYPE TRANSCRIPTIONAL REGULATOR ARGP"/>
    <property type="match status" value="1"/>
</dbReference>
<organism evidence="6 7">
    <name type="scientific">Pontibacterium sinense</name>
    <dbReference type="NCBI Taxonomy" id="2781979"/>
    <lineage>
        <taxon>Bacteria</taxon>
        <taxon>Pseudomonadati</taxon>
        <taxon>Pseudomonadota</taxon>
        <taxon>Gammaproteobacteria</taxon>
        <taxon>Oceanospirillales</taxon>
        <taxon>Oceanospirillaceae</taxon>
        <taxon>Pontibacterium</taxon>
    </lineage>
</organism>
<evidence type="ECO:0000313" key="6">
    <source>
        <dbReference type="EMBL" id="MBE9397886.1"/>
    </source>
</evidence>
<dbReference type="InterPro" id="IPR036388">
    <property type="entry name" value="WH-like_DNA-bd_sf"/>
</dbReference>
<evidence type="ECO:0000259" key="5">
    <source>
        <dbReference type="PROSITE" id="PS50931"/>
    </source>
</evidence>
<sequence>MLDLRQMAALAAIIEEQSFEKAARKLHITQSAVSQRLRQLEEKLGQTLVVRSNPIQATRAGQQAVKYFRQVSMLQNELMDELSLEQQSGYTKVSIGVNADSLETWFLDAMAPLLNERQLLLDMKVDDQDQTHHLLRTGEVLGCITASPEAMQGCSCIPLGVTPYRCLASPEYIARYFPDGVDAAGFFRAPVAEFNNKDELQNRYLEKFFDVAPGDYPRHRIPSSVTFFEMILRGYACGMVPDQQSREMVAAGKAVDMTPGRYLAIPLYWHVWNLKSDLAKSLTHCLTDAADVHLDSFDDHPDLTHPG</sequence>